<feature type="domain" description="Rod shape-determining protein MreC beta-barrel core" evidence="8">
    <location>
        <begin position="126"/>
        <end position="267"/>
    </location>
</feature>
<keyword evidence="7" id="KW-0812">Transmembrane</keyword>
<evidence type="ECO:0000256" key="4">
    <source>
        <dbReference type="ARBA" id="ARBA00032089"/>
    </source>
</evidence>
<sequence>MTLRRIIILAGILLILFLAMYSWNQRTRALDNLAAEVGLELAGAVLKPLRAVQDSAQDMWDRYFDLVAVREENEILRQRVDEMEARLLANGEDMAELKRLRALIQLPVDQSWRPLGARVLSGRMGPNAVLDSVTISRGYSTGGRPGTPLVTHLGLVGRVLKASAHSAIALLLTDPGSRIAVFSQESRAPGILAGQGTGQPLEVNFVQRAIRVNEGEILITSGLDGKYPKGIPVARVLSVAPSDYTQFMAIKAEPLVDLHHLEEVLLLEPTGVAPPPDLGAPPKEIHGPPTPGRPAP</sequence>
<organism evidence="9 10">
    <name type="scientific">Desulfovibrio desulfuricans</name>
    <dbReference type="NCBI Taxonomy" id="876"/>
    <lineage>
        <taxon>Bacteria</taxon>
        <taxon>Pseudomonadati</taxon>
        <taxon>Thermodesulfobacteriota</taxon>
        <taxon>Desulfovibrionia</taxon>
        <taxon>Desulfovibrionales</taxon>
        <taxon>Desulfovibrionaceae</taxon>
        <taxon>Desulfovibrio</taxon>
    </lineage>
</organism>
<keyword evidence="3 5" id="KW-0133">Cell shape</keyword>
<accession>A0AA94HUS5</accession>
<feature type="region of interest" description="Disordered" evidence="6">
    <location>
        <begin position="272"/>
        <end position="296"/>
    </location>
</feature>
<evidence type="ECO:0000256" key="5">
    <source>
        <dbReference type="PIRNR" id="PIRNR038471"/>
    </source>
</evidence>
<dbReference type="PANTHER" id="PTHR34138">
    <property type="entry name" value="CELL SHAPE-DETERMINING PROTEIN MREC"/>
    <property type="match status" value="1"/>
</dbReference>
<dbReference type="Proteomes" id="UP000182680">
    <property type="component" value="Unassembled WGS sequence"/>
</dbReference>
<dbReference type="EMBL" id="FPIW01000067">
    <property type="protein sequence ID" value="SFW69059.1"/>
    <property type="molecule type" value="Genomic_DNA"/>
</dbReference>
<dbReference type="InterPro" id="IPR042175">
    <property type="entry name" value="Cell/Rod_MreC_2"/>
</dbReference>
<reference evidence="10" key="1">
    <citation type="submission" date="2016-11" db="EMBL/GenBank/DDBJ databases">
        <authorList>
            <person name="Jaros S."/>
            <person name="Januszkiewicz K."/>
            <person name="Wedrychowicz H."/>
        </authorList>
    </citation>
    <scope>NUCLEOTIDE SEQUENCE [LARGE SCALE GENOMIC DNA]</scope>
    <source>
        <strain evidence="10">DSM 7057</strain>
    </source>
</reference>
<comment type="caution">
    <text evidence="9">The sequence shown here is derived from an EMBL/GenBank/DDBJ whole genome shotgun (WGS) entry which is preliminary data.</text>
</comment>
<evidence type="ECO:0000259" key="8">
    <source>
        <dbReference type="Pfam" id="PF04085"/>
    </source>
</evidence>
<keyword evidence="7" id="KW-1133">Transmembrane helix</keyword>
<dbReference type="GO" id="GO:0008360">
    <property type="term" value="P:regulation of cell shape"/>
    <property type="evidence" value="ECO:0007669"/>
    <property type="project" value="UniProtKB-KW"/>
</dbReference>
<dbReference type="Pfam" id="PF04085">
    <property type="entry name" value="MreC"/>
    <property type="match status" value="1"/>
</dbReference>
<dbReference type="PANTHER" id="PTHR34138:SF1">
    <property type="entry name" value="CELL SHAPE-DETERMINING PROTEIN MREC"/>
    <property type="match status" value="1"/>
</dbReference>
<gene>
    <name evidence="9" type="ORF">SAMN02910291_02533</name>
</gene>
<feature type="transmembrane region" description="Helical" evidence="7">
    <location>
        <begin position="6"/>
        <end position="23"/>
    </location>
</feature>
<evidence type="ECO:0000256" key="7">
    <source>
        <dbReference type="SAM" id="Phobius"/>
    </source>
</evidence>
<comment type="function">
    <text evidence="5">Involved in formation and maintenance of cell shape.</text>
</comment>
<evidence type="ECO:0000313" key="10">
    <source>
        <dbReference type="Proteomes" id="UP000182680"/>
    </source>
</evidence>
<dbReference type="InterPro" id="IPR055342">
    <property type="entry name" value="MreC_beta-barrel_core"/>
</dbReference>
<dbReference type="NCBIfam" id="TIGR00219">
    <property type="entry name" value="mreC"/>
    <property type="match status" value="1"/>
</dbReference>
<protein>
    <recommendedName>
        <fullName evidence="2 5">Cell shape-determining protein MreC</fullName>
    </recommendedName>
    <alternativeName>
        <fullName evidence="4 5">Cell shape protein MreC</fullName>
    </alternativeName>
</protein>
<evidence type="ECO:0000256" key="3">
    <source>
        <dbReference type="ARBA" id="ARBA00022960"/>
    </source>
</evidence>
<evidence type="ECO:0000256" key="6">
    <source>
        <dbReference type="SAM" id="MobiDB-lite"/>
    </source>
</evidence>
<dbReference type="RefSeq" id="WP_072312403.1">
    <property type="nucleotide sequence ID" value="NZ_FPIW01000067.1"/>
</dbReference>
<dbReference type="PIRSF" id="PIRSF038471">
    <property type="entry name" value="MreC"/>
    <property type="match status" value="1"/>
</dbReference>
<evidence type="ECO:0000256" key="1">
    <source>
        <dbReference type="ARBA" id="ARBA00009369"/>
    </source>
</evidence>
<dbReference type="AlphaFoldDB" id="A0AA94HUS5"/>
<evidence type="ECO:0000313" key="9">
    <source>
        <dbReference type="EMBL" id="SFW69059.1"/>
    </source>
</evidence>
<dbReference type="Gene3D" id="2.40.10.350">
    <property type="entry name" value="Rod shape-determining protein MreC, domain 2"/>
    <property type="match status" value="1"/>
</dbReference>
<name>A0AA94HUS5_DESDE</name>
<evidence type="ECO:0000256" key="2">
    <source>
        <dbReference type="ARBA" id="ARBA00013855"/>
    </source>
</evidence>
<dbReference type="Gene3D" id="2.40.10.340">
    <property type="entry name" value="Rod shape-determining protein MreC, domain 1"/>
    <property type="match status" value="1"/>
</dbReference>
<proteinExistence type="inferred from homology"/>
<dbReference type="GO" id="GO:0005886">
    <property type="term" value="C:plasma membrane"/>
    <property type="evidence" value="ECO:0007669"/>
    <property type="project" value="TreeGrafter"/>
</dbReference>
<comment type="similarity">
    <text evidence="1 5">Belongs to the MreC family.</text>
</comment>
<keyword evidence="7" id="KW-0472">Membrane</keyword>
<dbReference type="InterPro" id="IPR042177">
    <property type="entry name" value="Cell/Rod_1"/>
</dbReference>
<dbReference type="InterPro" id="IPR007221">
    <property type="entry name" value="MreC"/>
</dbReference>